<reference evidence="3 4" key="1">
    <citation type="submission" date="2016-10" db="EMBL/GenBank/DDBJ databases">
        <authorList>
            <person name="de Groot N.N."/>
        </authorList>
    </citation>
    <scope>NUCLEOTIDE SEQUENCE [LARGE SCALE GENOMIC DNA]</scope>
    <source>
        <strain evidence="4">EB21,IBRC-M 10013,KCTC 4048</strain>
    </source>
</reference>
<gene>
    <name evidence="3" type="ORF">SAMN05192554_104102</name>
</gene>
<dbReference type="Proteomes" id="UP000199370">
    <property type="component" value="Unassembled WGS sequence"/>
</dbReference>
<feature type="domain" description="Butirosin biosynthesis protein H N-terminal" evidence="1">
    <location>
        <begin position="12"/>
        <end position="137"/>
    </location>
</feature>
<dbReference type="Pfam" id="PF14399">
    <property type="entry name" value="BtrH_N"/>
    <property type="match status" value="1"/>
</dbReference>
<evidence type="ECO:0000313" key="4">
    <source>
        <dbReference type="Proteomes" id="UP000199370"/>
    </source>
</evidence>
<dbReference type="RefSeq" id="WP_175526382.1">
    <property type="nucleotide sequence ID" value="NZ_FNIA01000004.1"/>
</dbReference>
<dbReference type="InterPro" id="IPR032369">
    <property type="entry name" value="DUF4872"/>
</dbReference>
<protein>
    <recommendedName>
        <fullName evidence="5">Butirosin biosynthesis protein H, N-terminal</fullName>
    </recommendedName>
</protein>
<feature type="domain" description="DUF4872" evidence="2">
    <location>
        <begin position="150"/>
        <end position="328"/>
    </location>
</feature>
<evidence type="ECO:0000259" key="1">
    <source>
        <dbReference type="Pfam" id="PF14399"/>
    </source>
</evidence>
<accession>A0A1G9UFI8</accession>
<proteinExistence type="predicted"/>
<dbReference type="STRING" id="996166.SAMN05192554_104102"/>
<dbReference type="Pfam" id="PF16169">
    <property type="entry name" value="DUF4872"/>
    <property type="match status" value="1"/>
</dbReference>
<evidence type="ECO:0000313" key="3">
    <source>
        <dbReference type="EMBL" id="SDM58727.1"/>
    </source>
</evidence>
<dbReference type="AlphaFoldDB" id="A0A1G9UFI8"/>
<evidence type="ECO:0000259" key="2">
    <source>
        <dbReference type="Pfam" id="PF16169"/>
    </source>
</evidence>
<dbReference type="OrthoDB" id="197150at2157"/>
<name>A0A1G9UFI8_9EURY</name>
<sequence>MLDGFEHAAGAHCGSTSLTDVATYRRWGLSEPMCFGIGAGLGFSFIESEDGPTKQFVGRTPWLETAFHEHLGVTVEQGSGQSFEAAWDDVTAHLDAGRPVLLFVDIFYLPYYDSDVHFSPHVVVAVDYNEGSVTLADSEHDDLQRLSRPNLRQAMGSEHGFFGELTNDWLVAMDDPTRSVTDAARDGLRTTARAMLEPDSLTWAGDATNGLDGLRAFARSLPDWPDLPDAEWCTRFAYQNVEKRGTGGSAFRGLFAPFVAEVAPELEAVDDAVVTEARGIDDDWGAVAQHLKRAGLADDAEESQRAYDAASEALLAVGDREEELYERLLDRL</sequence>
<organism evidence="3 4">
    <name type="scientific">Haloarchaeobius iranensis</name>
    <dbReference type="NCBI Taxonomy" id="996166"/>
    <lineage>
        <taxon>Archaea</taxon>
        <taxon>Methanobacteriati</taxon>
        <taxon>Methanobacteriota</taxon>
        <taxon>Stenosarchaea group</taxon>
        <taxon>Halobacteria</taxon>
        <taxon>Halobacteriales</taxon>
        <taxon>Halorubellaceae</taxon>
        <taxon>Haloarchaeobius</taxon>
    </lineage>
</organism>
<dbReference type="InterPro" id="IPR026935">
    <property type="entry name" value="BtrH_N"/>
</dbReference>
<dbReference type="EMBL" id="FNIA01000004">
    <property type="protein sequence ID" value="SDM58727.1"/>
    <property type="molecule type" value="Genomic_DNA"/>
</dbReference>
<keyword evidence="4" id="KW-1185">Reference proteome</keyword>
<evidence type="ECO:0008006" key="5">
    <source>
        <dbReference type="Google" id="ProtNLM"/>
    </source>
</evidence>